<comment type="caution">
    <text evidence="2">The sequence shown here is derived from an EMBL/GenBank/DDBJ whole genome shotgun (WGS) entry which is preliminary data.</text>
</comment>
<organism evidence="2 3">
    <name type="scientific">Dreissena polymorpha</name>
    <name type="common">Zebra mussel</name>
    <name type="synonym">Mytilus polymorpha</name>
    <dbReference type="NCBI Taxonomy" id="45954"/>
    <lineage>
        <taxon>Eukaryota</taxon>
        <taxon>Metazoa</taxon>
        <taxon>Spiralia</taxon>
        <taxon>Lophotrochozoa</taxon>
        <taxon>Mollusca</taxon>
        <taxon>Bivalvia</taxon>
        <taxon>Autobranchia</taxon>
        <taxon>Heteroconchia</taxon>
        <taxon>Euheterodonta</taxon>
        <taxon>Imparidentia</taxon>
        <taxon>Neoheterodontei</taxon>
        <taxon>Myida</taxon>
        <taxon>Dreissenoidea</taxon>
        <taxon>Dreissenidae</taxon>
        <taxon>Dreissena</taxon>
    </lineage>
</organism>
<dbReference type="AlphaFoldDB" id="A0A9D4LMF7"/>
<gene>
    <name evidence="2" type="ORF">DPMN_023541</name>
</gene>
<reference evidence="2" key="1">
    <citation type="journal article" date="2019" name="bioRxiv">
        <title>The Genome of the Zebra Mussel, Dreissena polymorpha: A Resource for Invasive Species Research.</title>
        <authorList>
            <person name="McCartney M.A."/>
            <person name="Auch B."/>
            <person name="Kono T."/>
            <person name="Mallez S."/>
            <person name="Zhang Y."/>
            <person name="Obille A."/>
            <person name="Becker A."/>
            <person name="Abrahante J.E."/>
            <person name="Garbe J."/>
            <person name="Badalamenti J.P."/>
            <person name="Herman A."/>
            <person name="Mangelson H."/>
            <person name="Liachko I."/>
            <person name="Sullivan S."/>
            <person name="Sone E.D."/>
            <person name="Koren S."/>
            <person name="Silverstein K.A.T."/>
            <person name="Beckman K.B."/>
            <person name="Gohl D.M."/>
        </authorList>
    </citation>
    <scope>NUCLEOTIDE SEQUENCE</scope>
    <source>
        <strain evidence="2">Duluth1</strain>
        <tissue evidence="2">Whole animal</tissue>
    </source>
</reference>
<evidence type="ECO:0000313" key="3">
    <source>
        <dbReference type="Proteomes" id="UP000828390"/>
    </source>
</evidence>
<dbReference type="EMBL" id="JAIWYP010000002">
    <property type="protein sequence ID" value="KAH3860631.1"/>
    <property type="molecule type" value="Genomic_DNA"/>
</dbReference>
<sequence length="62" mass="6993">MLCAFNPKEKQMCKSRMVKLIWCPPNDRDVPGSVPIVGAFLRSPPKTRRTERTKATDSTSSQ</sequence>
<name>A0A9D4LMF7_DREPO</name>
<keyword evidence="3" id="KW-1185">Reference proteome</keyword>
<reference evidence="2" key="2">
    <citation type="submission" date="2020-11" db="EMBL/GenBank/DDBJ databases">
        <authorList>
            <person name="McCartney M.A."/>
            <person name="Auch B."/>
            <person name="Kono T."/>
            <person name="Mallez S."/>
            <person name="Becker A."/>
            <person name="Gohl D.M."/>
            <person name="Silverstein K.A.T."/>
            <person name="Koren S."/>
            <person name="Bechman K.B."/>
            <person name="Herman A."/>
            <person name="Abrahante J.E."/>
            <person name="Garbe J."/>
        </authorList>
    </citation>
    <scope>NUCLEOTIDE SEQUENCE</scope>
    <source>
        <strain evidence="2">Duluth1</strain>
        <tissue evidence="2">Whole animal</tissue>
    </source>
</reference>
<dbReference type="Proteomes" id="UP000828390">
    <property type="component" value="Unassembled WGS sequence"/>
</dbReference>
<protein>
    <submittedName>
        <fullName evidence="2">Uncharacterized protein</fullName>
    </submittedName>
</protein>
<proteinExistence type="predicted"/>
<accession>A0A9D4LMF7</accession>
<evidence type="ECO:0000256" key="1">
    <source>
        <dbReference type="SAM" id="MobiDB-lite"/>
    </source>
</evidence>
<evidence type="ECO:0000313" key="2">
    <source>
        <dbReference type="EMBL" id="KAH3860631.1"/>
    </source>
</evidence>
<feature type="region of interest" description="Disordered" evidence="1">
    <location>
        <begin position="33"/>
        <end position="62"/>
    </location>
</feature>